<reference evidence="3 4" key="1">
    <citation type="submission" date="2016-10" db="EMBL/GenBank/DDBJ databases">
        <authorList>
            <person name="de Groot N.N."/>
        </authorList>
    </citation>
    <scope>NUCLEOTIDE SEQUENCE [LARGE SCALE GENOMIC DNA]</scope>
    <source>
        <strain evidence="3">1</strain>
    </source>
</reference>
<dbReference type="OrthoDB" id="2628539at2"/>
<accession>A0A1G5SFD2</accession>
<evidence type="ECO:0000256" key="2">
    <source>
        <dbReference type="SAM" id="Phobius"/>
    </source>
</evidence>
<protein>
    <submittedName>
        <fullName evidence="3">Uncharacterized protein</fullName>
    </submittedName>
</protein>
<name>A0A1G5SFD2_9PROT</name>
<keyword evidence="2" id="KW-1133">Transmembrane helix</keyword>
<dbReference type="AlphaFoldDB" id="A0A1G5SFD2"/>
<organism evidence="3 4">
    <name type="scientific">Nitrosomonas mobilis</name>
    <dbReference type="NCBI Taxonomy" id="51642"/>
    <lineage>
        <taxon>Bacteria</taxon>
        <taxon>Pseudomonadati</taxon>
        <taxon>Pseudomonadota</taxon>
        <taxon>Betaproteobacteria</taxon>
        <taxon>Nitrosomonadales</taxon>
        <taxon>Nitrosomonadaceae</taxon>
        <taxon>Nitrosomonas</taxon>
    </lineage>
</organism>
<proteinExistence type="predicted"/>
<feature type="coiled-coil region" evidence="1">
    <location>
        <begin position="256"/>
        <end position="283"/>
    </location>
</feature>
<evidence type="ECO:0000313" key="4">
    <source>
        <dbReference type="Proteomes" id="UP000198729"/>
    </source>
</evidence>
<evidence type="ECO:0000313" key="3">
    <source>
        <dbReference type="EMBL" id="SCZ85906.1"/>
    </source>
</evidence>
<dbReference type="EMBL" id="FMWO01000052">
    <property type="protein sequence ID" value="SCZ85906.1"/>
    <property type="molecule type" value="Genomic_DNA"/>
</dbReference>
<feature type="transmembrane region" description="Helical" evidence="2">
    <location>
        <begin position="23"/>
        <end position="42"/>
    </location>
</feature>
<keyword evidence="4" id="KW-1185">Reference proteome</keyword>
<keyword evidence="1" id="KW-0175">Coiled coil</keyword>
<keyword evidence="2" id="KW-0812">Transmembrane</keyword>
<dbReference type="RefSeq" id="WP_090286598.1">
    <property type="nucleotide sequence ID" value="NZ_FMWO01000052.1"/>
</dbReference>
<dbReference type="Proteomes" id="UP000198729">
    <property type="component" value="Unassembled WGS sequence"/>
</dbReference>
<feature type="transmembrane region" description="Helical" evidence="2">
    <location>
        <begin position="87"/>
        <end position="113"/>
    </location>
</feature>
<sequence length="629" mass="71222">MFFNKKINELGTLIKERIAKHKVGYVTGLSFIALGLDLASLLKGSVQFAFFISVIAILFILLKFLSHKDPETNVIENRQADSSDMEDGWYIALLVAIGALIASSIILISNVLIGKNDTRSILLELLYSTKHIEYKDLGFRTQFSTITLKDATKHGFKAVPIWPVPEKELIKKCIPVESTLQHKLVTIKADSCDVFYIYLKPVPLTEATSLYNHITTISPSVNITFSDGHQATFILHQLANKISLTLSKQLSEQQRKLRASKNFENEQRRLKELQKQEEFAINAKLLQREKDLKNSIKCSFSGCEIDTWTMEKYLCGTDAKKIYFRKSTLSNEFVIDLERACVEISPNRFVLKENARCVSVPDNIPSLKPLEIILVRIEFETEEKIEFPVSVTKYRGPPGSTIPKIVLEPAKGENQENTPYAIAWLDPYLTLHPFPYRVRLGIGACNDLGGISGTILIDSDGMGLIEYDRGMQQLSTPEPKNGIITLAFETPEGRRYGPYHYVFNVDEIIQNAATISGVPKLFCRSHKNKELQRKIFSCEIPGEPNTILDWLKVKSIRIGKVQNNLDLKFDVNMTTNYISKSAYLKGFYTHEKTPGPLVKFNPPNEWSNLYYQLTLNNGSVLPIQRIALD</sequence>
<keyword evidence="2" id="KW-0472">Membrane</keyword>
<evidence type="ECO:0000256" key="1">
    <source>
        <dbReference type="SAM" id="Coils"/>
    </source>
</evidence>
<feature type="transmembrane region" description="Helical" evidence="2">
    <location>
        <begin position="48"/>
        <end position="66"/>
    </location>
</feature>
<gene>
    <name evidence="3" type="ORF">NSMM_440003</name>
</gene>